<dbReference type="AlphaFoldDB" id="V8NS08"/>
<dbReference type="EMBL" id="AZIM01002125">
    <property type="protein sequence ID" value="ETE64746.1"/>
    <property type="molecule type" value="Genomic_DNA"/>
</dbReference>
<sequence>MQDSGHFIIVQQGRWQYRIILHLDDDDDDDDVHSVVSNSWQFYGPVILRSSSVVPKVGSTTPWGEVGCLRGVLRGKGAGRGLLRGGRGALEVGPSQGTIQGWDSTSSLLFPVVWRTAHSSVPCPVSPYCACETSQHAQQLLTATAACWRSGASKARCHDKGDVGWWGGTTMAQPWLVFPGSQPQEEGKVMAEMGRLRTGASERETGEREQEKEREREKRKREREREKEREREREKRERGKRERKKRERERGKEREREREGEGKREGTDKKTKKKGGWKEGTERKIEEREGREGKREREKREREREKERKRE</sequence>
<evidence type="ECO:0000313" key="3">
    <source>
        <dbReference type="Proteomes" id="UP000018936"/>
    </source>
</evidence>
<feature type="compositionally biased region" description="Basic and acidic residues" evidence="1">
    <location>
        <begin position="276"/>
        <end position="311"/>
    </location>
</feature>
<feature type="compositionally biased region" description="Basic and acidic residues" evidence="1">
    <location>
        <begin position="200"/>
        <end position="216"/>
    </location>
</feature>
<feature type="compositionally biased region" description="Basic and acidic residues" evidence="1">
    <location>
        <begin position="223"/>
        <end position="240"/>
    </location>
</feature>
<evidence type="ECO:0000313" key="2">
    <source>
        <dbReference type="EMBL" id="ETE64746.1"/>
    </source>
</evidence>
<keyword evidence="3" id="KW-1185">Reference proteome</keyword>
<comment type="caution">
    <text evidence="2">The sequence shown here is derived from an EMBL/GenBank/DDBJ whole genome shotgun (WGS) entry which is preliminary data.</text>
</comment>
<feature type="non-terminal residue" evidence="2">
    <location>
        <position position="1"/>
    </location>
</feature>
<accession>V8NS08</accession>
<reference evidence="2 3" key="1">
    <citation type="journal article" date="2013" name="Proc. Natl. Acad. Sci. U.S.A.">
        <title>The king cobra genome reveals dynamic gene evolution and adaptation in the snake venom system.</title>
        <authorList>
            <person name="Vonk F.J."/>
            <person name="Casewell N.R."/>
            <person name="Henkel C.V."/>
            <person name="Heimberg A.M."/>
            <person name="Jansen H.J."/>
            <person name="McCleary R.J."/>
            <person name="Kerkkamp H.M."/>
            <person name="Vos R.A."/>
            <person name="Guerreiro I."/>
            <person name="Calvete J.J."/>
            <person name="Wuster W."/>
            <person name="Woods A.E."/>
            <person name="Logan J.M."/>
            <person name="Harrison R.A."/>
            <person name="Castoe T.A."/>
            <person name="de Koning A.P."/>
            <person name="Pollock D.D."/>
            <person name="Yandell M."/>
            <person name="Calderon D."/>
            <person name="Renjifo C."/>
            <person name="Currier R.B."/>
            <person name="Salgado D."/>
            <person name="Pla D."/>
            <person name="Sanz L."/>
            <person name="Hyder A.S."/>
            <person name="Ribeiro J.M."/>
            <person name="Arntzen J.W."/>
            <person name="van den Thillart G.E."/>
            <person name="Boetzer M."/>
            <person name="Pirovano W."/>
            <person name="Dirks R.P."/>
            <person name="Spaink H.P."/>
            <person name="Duboule D."/>
            <person name="McGlinn E."/>
            <person name="Kini R.M."/>
            <person name="Richardson M.K."/>
        </authorList>
    </citation>
    <scope>NUCLEOTIDE SEQUENCE</scope>
    <source>
        <tissue evidence="2">Blood</tissue>
    </source>
</reference>
<evidence type="ECO:0000256" key="1">
    <source>
        <dbReference type="SAM" id="MobiDB-lite"/>
    </source>
</evidence>
<feature type="region of interest" description="Disordered" evidence="1">
    <location>
        <begin position="194"/>
        <end position="311"/>
    </location>
</feature>
<protein>
    <submittedName>
        <fullName evidence="2">RNA-binding protein 25</fullName>
    </submittedName>
</protein>
<dbReference type="Proteomes" id="UP000018936">
    <property type="component" value="Unassembled WGS sequence"/>
</dbReference>
<organism evidence="2 3">
    <name type="scientific">Ophiophagus hannah</name>
    <name type="common">King cobra</name>
    <name type="synonym">Naja hannah</name>
    <dbReference type="NCBI Taxonomy" id="8665"/>
    <lineage>
        <taxon>Eukaryota</taxon>
        <taxon>Metazoa</taxon>
        <taxon>Chordata</taxon>
        <taxon>Craniata</taxon>
        <taxon>Vertebrata</taxon>
        <taxon>Euteleostomi</taxon>
        <taxon>Lepidosauria</taxon>
        <taxon>Squamata</taxon>
        <taxon>Bifurcata</taxon>
        <taxon>Unidentata</taxon>
        <taxon>Episquamata</taxon>
        <taxon>Toxicofera</taxon>
        <taxon>Serpentes</taxon>
        <taxon>Colubroidea</taxon>
        <taxon>Elapidae</taxon>
        <taxon>Elapinae</taxon>
        <taxon>Ophiophagus</taxon>
    </lineage>
</organism>
<proteinExistence type="predicted"/>
<name>V8NS08_OPHHA</name>
<feature type="compositionally biased region" description="Basic and acidic residues" evidence="1">
    <location>
        <begin position="248"/>
        <end position="269"/>
    </location>
</feature>
<gene>
    <name evidence="2" type="primary">Rbm25</name>
    <name evidence="2" type="ORF">L345_09490</name>
</gene>